<gene>
    <name evidence="2" type="ORF">ACK3FC_20850</name>
</gene>
<dbReference type="InterPro" id="IPR000209">
    <property type="entry name" value="Peptidase_S8/S53_dom"/>
</dbReference>
<dbReference type="CDD" id="cd04847">
    <property type="entry name" value="Peptidases_S8_Subtilisin_like_2"/>
    <property type="match status" value="1"/>
</dbReference>
<feature type="domain" description="Peptidase S8/S53" evidence="1">
    <location>
        <begin position="351"/>
        <end position="675"/>
    </location>
</feature>
<dbReference type="EMBL" id="JBKAMQ010000002">
    <property type="protein sequence ID" value="MFN6509585.1"/>
    <property type="molecule type" value="Genomic_DNA"/>
</dbReference>
<organism evidence="2 3">
    <name type="scientific">Xanthomonas translucens pv. translucens</name>
    <dbReference type="NCBI Taxonomy" id="134875"/>
    <lineage>
        <taxon>Bacteria</taxon>
        <taxon>Pseudomonadati</taxon>
        <taxon>Pseudomonadota</taxon>
        <taxon>Gammaproteobacteria</taxon>
        <taxon>Lysobacterales</taxon>
        <taxon>Lysobacteraceae</taxon>
        <taxon>Xanthomonas</taxon>
        <taxon>Xanthomonas translucens group</taxon>
    </lineage>
</organism>
<dbReference type="RefSeq" id="WP_081088146.1">
    <property type="nucleotide sequence ID" value="NZ_CP064004.1"/>
</dbReference>
<dbReference type="InterPro" id="IPR036852">
    <property type="entry name" value="Peptidase_S8/S53_dom_sf"/>
</dbReference>
<dbReference type="Proteomes" id="UP001635788">
    <property type="component" value="Unassembled WGS sequence"/>
</dbReference>
<evidence type="ECO:0000313" key="3">
    <source>
        <dbReference type="Proteomes" id="UP001635788"/>
    </source>
</evidence>
<protein>
    <submittedName>
        <fullName evidence="2">S8 family peptidase</fullName>
    </submittedName>
</protein>
<dbReference type="InterPro" id="IPR034074">
    <property type="entry name" value="Y4bN_pept_dom"/>
</dbReference>
<evidence type="ECO:0000313" key="2">
    <source>
        <dbReference type="EMBL" id="MFN6509585.1"/>
    </source>
</evidence>
<dbReference type="Pfam" id="PF00082">
    <property type="entry name" value="Peptidase_S8"/>
    <property type="match status" value="1"/>
</dbReference>
<proteinExistence type="predicted"/>
<reference evidence="2 3" key="1">
    <citation type="submission" date="2024-12" db="EMBL/GenBank/DDBJ databases">
        <authorList>
            <person name="Alaofin S."/>
            <person name="Velasco D."/>
            <person name="Li D."/>
            <person name="Baldwin T."/>
            <person name="Liu Z."/>
            <person name="Schachterle J.K."/>
        </authorList>
    </citation>
    <scope>NUCLEOTIDE SEQUENCE [LARGE SCALE GENOMIC DNA]</scope>
    <source>
        <strain evidence="2 3">B1</strain>
    </source>
</reference>
<name>A0ABW9L0L5_XANCT</name>
<keyword evidence="3" id="KW-1185">Reference proteome</keyword>
<accession>A0ABW9L0L5</accession>
<evidence type="ECO:0000259" key="1">
    <source>
        <dbReference type="Pfam" id="PF00082"/>
    </source>
</evidence>
<dbReference type="Gene3D" id="3.40.50.200">
    <property type="entry name" value="Peptidase S8/S53 domain"/>
    <property type="match status" value="1"/>
</dbReference>
<comment type="caution">
    <text evidence="2">The sequence shown here is derived from an EMBL/GenBank/DDBJ whole genome shotgun (WGS) entry which is preliminary data.</text>
</comment>
<sequence length="876" mass="97392">MPAEYLPLLVFPERRILQPEKGRGFPPGKQSLPGHGAQIVRIGRQIEQVEQDFARYQASLTGVLAGLEPEMVLVIEIVGRLDDFRQAVEAAGLEWLGETELDDLEAEDDSFYEADVVGQRVVKPLSGRMFLAMSNMAGMREILALWEQWKANGDLGHGKTKWKAVFEQLNVLRRWGIEEALVETGMIDRWQDLLDPIAADQTITFQIELFYRRSDQKRRANEAAIRSLLENLGGRAISEFIDMPQIAFHAVKAKLPARAIQSLLDQVAVEGADTDIELFKFAGIMYFRPTGQSLAVSEEGEGEPAIFPQGVSDLPPVAALLDGAPLQLHEALKDRLLVDDVFGLEATYQPGERKHGTAMASLILHGDRSNPETEPLGRKLYCIPVMQPDHQTREHDEHMPDDVFFEDRIHIAVRRMFEGAGDVPPQAPMIKVINISLGDTAREFIHTPSPWARLLDWLAYRYRVLFCVSAGNYCEGIDIGLNQQQFAALSDGEKIRATIKAVSRNLSSRRLLSPAEAINAITVGAAHTDDSGEAYPQFGQRVDLLPSQALFSPATRLGFGFRRSIKPDIFMPGGRQLYNAPLLAASTQYSIDNSVVAPGQKVALDSRQQGILNNGAFWRGTSNATALATRGVVRLYDMLDKLRAEEGEDIPEALISVLLKALLVHGAKQDDASKTHIEQAVKDARNSRQFKQVTARYLGYGAVDIERVLTCTAQRATVLGCGEIRENEVHEYAFPIPPGFSSQKVWRRLVVTLAWLTPINPDHRNLREGKLTLEPGGGNWSSQVLKLDRQDGDHNQVERGTVQHEVLEGKKQIQAFEDGETLRIRVSCKKDATAYLDAVIPYGLAVTLEAKEDIPIYQQVRARIKQPVRIAPGIGR</sequence>
<dbReference type="SUPFAM" id="SSF52743">
    <property type="entry name" value="Subtilisin-like"/>
    <property type="match status" value="1"/>
</dbReference>